<feature type="domain" description="Tyr recombinase" evidence="2">
    <location>
        <begin position="1"/>
        <end position="150"/>
    </location>
</feature>
<organism evidence="3 4">
    <name type="scientific">Pseudonocardia zijingensis</name>
    <dbReference type="NCBI Taxonomy" id="153376"/>
    <lineage>
        <taxon>Bacteria</taxon>
        <taxon>Bacillati</taxon>
        <taxon>Actinomycetota</taxon>
        <taxon>Actinomycetes</taxon>
        <taxon>Pseudonocardiales</taxon>
        <taxon>Pseudonocardiaceae</taxon>
        <taxon>Pseudonocardia</taxon>
    </lineage>
</organism>
<dbReference type="CDD" id="cd00397">
    <property type="entry name" value="DNA_BRE_C"/>
    <property type="match status" value="1"/>
</dbReference>
<protein>
    <recommendedName>
        <fullName evidence="2">Tyr recombinase domain-containing protein</fullName>
    </recommendedName>
</protein>
<dbReference type="Pfam" id="PF00589">
    <property type="entry name" value="Phage_integrase"/>
    <property type="match status" value="1"/>
</dbReference>
<dbReference type="PROSITE" id="PS51898">
    <property type="entry name" value="TYR_RECOMBINASE"/>
    <property type="match status" value="1"/>
</dbReference>
<accession>A0ABN1N8B0</accession>
<comment type="caution">
    <text evidence="3">The sequence shown here is derived from an EMBL/GenBank/DDBJ whole genome shotgun (WGS) entry which is preliminary data.</text>
</comment>
<dbReference type="Gene3D" id="1.10.443.10">
    <property type="entry name" value="Intergrase catalytic core"/>
    <property type="match status" value="1"/>
</dbReference>
<evidence type="ECO:0000256" key="1">
    <source>
        <dbReference type="ARBA" id="ARBA00023172"/>
    </source>
</evidence>
<keyword evidence="1" id="KW-0233">DNA recombination</keyword>
<evidence type="ECO:0000313" key="3">
    <source>
        <dbReference type="EMBL" id="GAA0896864.1"/>
    </source>
</evidence>
<dbReference type="EMBL" id="BAAAHP010000177">
    <property type="protein sequence ID" value="GAA0896864.1"/>
    <property type="molecule type" value="Genomic_DNA"/>
</dbReference>
<sequence>MCGLRRHRIDWKTKVATIADVLEPDGSIRAYPKEKERRIGPLSDRTTAALRAAKLRQGAGEMDFVVRRPSEAVMSTRALGTFWAYQVAKVTAFKAGRPTFHDLRHACAHRLVRSGIDLRTLQAFMGHKSLNTTRIYMPDVTTDELSAALRAVQIPTPAPVVAIAGT</sequence>
<reference evidence="3 4" key="1">
    <citation type="journal article" date="2019" name="Int. J. Syst. Evol. Microbiol.">
        <title>The Global Catalogue of Microorganisms (GCM) 10K type strain sequencing project: providing services to taxonomists for standard genome sequencing and annotation.</title>
        <authorList>
            <consortium name="The Broad Institute Genomics Platform"/>
            <consortium name="The Broad Institute Genome Sequencing Center for Infectious Disease"/>
            <person name="Wu L."/>
            <person name="Ma J."/>
        </authorList>
    </citation>
    <scope>NUCLEOTIDE SEQUENCE [LARGE SCALE GENOMIC DNA]</scope>
    <source>
        <strain evidence="3 4">JCM 11117</strain>
    </source>
</reference>
<dbReference type="SUPFAM" id="SSF56349">
    <property type="entry name" value="DNA breaking-rejoining enzymes"/>
    <property type="match status" value="1"/>
</dbReference>
<name>A0ABN1N8B0_9PSEU</name>
<dbReference type="Proteomes" id="UP001499967">
    <property type="component" value="Unassembled WGS sequence"/>
</dbReference>
<proteinExistence type="predicted"/>
<evidence type="ECO:0000259" key="2">
    <source>
        <dbReference type="PROSITE" id="PS51898"/>
    </source>
</evidence>
<evidence type="ECO:0000313" key="4">
    <source>
        <dbReference type="Proteomes" id="UP001499967"/>
    </source>
</evidence>
<dbReference type="InterPro" id="IPR013762">
    <property type="entry name" value="Integrase-like_cat_sf"/>
</dbReference>
<gene>
    <name evidence="3" type="ORF">GCM10009559_56350</name>
</gene>
<keyword evidence="4" id="KW-1185">Reference proteome</keyword>
<dbReference type="InterPro" id="IPR002104">
    <property type="entry name" value="Integrase_catalytic"/>
</dbReference>
<dbReference type="InterPro" id="IPR011010">
    <property type="entry name" value="DNA_brk_join_enz"/>
</dbReference>